<accession>A0ACC1XAJ1</accession>
<organism evidence="1 2">
    <name type="scientific">Melia azedarach</name>
    <name type="common">Chinaberry tree</name>
    <dbReference type="NCBI Taxonomy" id="155640"/>
    <lineage>
        <taxon>Eukaryota</taxon>
        <taxon>Viridiplantae</taxon>
        <taxon>Streptophyta</taxon>
        <taxon>Embryophyta</taxon>
        <taxon>Tracheophyta</taxon>
        <taxon>Spermatophyta</taxon>
        <taxon>Magnoliopsida</taxon>
        <taxon>eudicotyledons</taxon>
        <taxon>Gunneridae</taxon>
        <taxon>Pentapetalae</taxon>
        <taxon>rosids</taxon>
        <taxon>malvids</taxon>
        <taxon>Sapindales</taxon>
        <taxon>Meliaceae</taxon>
        <taxon>Melia</taxon>
    </lineage>
</organism>
<dbReference type="Proteomes" id="UP001164539">
    <property type="component" value="Chromosome 10"/>
</dbReference>
<gene>
    <name evidence="1" type="ORF">OWV82_018346</name>
</gene>
<evidence type="ECO:0000313" key="2">
    <source>
        <dbReference type="Proteomes" id="UP001164539"/>
    </source>
</evidence>
<evidence type="ECO:0000313" key="1">
    <source>
        <dbReference type="EMBL" id="KAJ4708395.1"/>
    </source>
</evidence>
<proteinExistence type="predicted"/>
<comment type="caution">
    <text evidence="1">The sequence shown here is derived from an EMBL/GenBank/DDBJ whole genome shotgun (WGS) entry which is preliminary data.</text>
</comment>
<dbReference type="EMBL" id="CM051403">
    <property type="protein sequence ID" value="KAJ4708395.1"/>
    <property type="molecule type" value="Genomic_DNA"/>
</dbReference>
<reference evidence="1 2" key="1">
    <citation type="journal article" date="2023" name="Science">
        <title>Complex scaffold remodeling in plant triterpene biosynthesis.</title>
        <authorList>
            <person name="De La Pena R."/>
            <person name="Hodgson H."/>
            <person name="Liu J.C."/>
            <person name="Stephenson M.J."/>
            <person name="Martin A.C."/>
            <person name="Owen C."/>
            <person name="Harkess A."/>
            <person name="Leebens-Mack J."/>
            <person name="Jimenez L.E."/>
            <person name="Osbourn A."/>
            <person name="Sattely E.S."/>
        </authorList>
    </citation>
    <scope>NUCLEOTIDE SEQUENCE [LARGE SCALE GENOMIC DNA]</scope>
    <source>
        <strain evidence="2">cv. JPN11</strain>
        <tissue evidence="1">Leaf</tissue>
    </source>
</reference>
<keyword evidence="2" id="KW-1185">Reference proteome</keyword>
<name>A0ACC1XAJ1_MELAZ</name>
<sequence>MADLVEEQKVGETEYKSESEESFSELATRRKNASDDDDDNGNTEGEARERFVRTNRRFRAGYGHEPDGPGRYDEDDAILYENENKEPRDEQLEGIKEEEDDDDSEENEFEDTSCGKEGAKQQKENESEVPVDPIIGSFYMHDDRFRGRGLGPSRWILDESFRAIKDEQKWKHDKFEEMKAWDSSLVEVRRNSEQYHRGHPKNKGEGKSHIKANWYKVHDSFNNQSYSSKVVRGRGPIKYKPIRRSSNVNPPTEDEQSRKPQGQTSNTSSIREFSTKYEQYLKTLVMPSSAESERKVSTKKKSGNFVEKTSNSDSVRVPSQISNVVSDSLASEKHVFAANTSSASQMFNSSNPSKLDSVTQKKEMQPVKAFGYFPTSALLNHNVNVPQCNSLLQGKIRANPIGCEKLYSGNLICPASEKFVNNLPMQSSISWPTYTIASPQIMGQRGLPFSTMLTHQFCPTCNQVSSLYPLVQQPIVQQMLVETMIKHPLEVLTQDLNECSGTGAQASSEALLPISYVPGTLESLQGSGRGINTLHGRGLLTAETQNDQKFTATAALFPAMRQGRQDNADCGDPAVNMAISRYIARSQNGFGNPEITWLPGFPEAAGTVGSAYHSPYVIADGGYIAHSTGELPCHHVTRRSSLLNLQPQ</sequence>
<protein>
    <submittedName>
        <fullName evidence="1">CASC3/Barentsz eIF4AIII binding, putative isoform 5</fullName>
    </submittedName>
</protein>